<dbReference type="GO" id="GO:0005829">
    <property type="term" value="C:cytosol"/>
    <property type="evidence" value="ECO:0007669"/>
    <property type="project" value="TreeGrafter"/>
</dbReference>
<protein>
    <submittedName>
        <fullName evidence="5">Histidine phosphatase family protein</fullName>
    </submittedName>
</protein>
<dbReference type="Gene3D" id="3.40.50.1240">
    <property type="entry name" value="Phosphoglycerate mutase-like"/>
    <property type="match status" value="1"/>
</dbReference>
<dbReference type="CDD" id="cd07067">
    <property type="entry name" value="HP_PGM_like"/>
    <property type="match status" value="1"/>
</dbReference>
<dbReference type="GO" id="GO:0004331">
    <property type="term" value="F:fructose-2,6-bisphosphate 2-phosphatase activity"/>
    <property type="evidence" value="ECO:0007669"/>
    <property type="project" value="TreeGrafter"/>
</dbReference>
<keyword evidence="1" id="KW-0378">Hydrolase</keyword>
<evidence type="ECO:0000256" key="3">
    <source>
        <dbReference type="PIRSR" id="PIRSR613078-2"/>
    </source>
</evidence>
<dbReference type="InterPro" id="IPR029033">
    <property type="entry name" value="His_PPase_superfam"/>
</dbReference>
<dbReference type="Proteomes" id="UP000318138">
    <property type="component" value="Chromosome"/>
</dbReference>
<feature type="active site" description="Proton donor/acceptor" evidence="2">
    <location>
        <position position="96"/>
    </location>
</feature>
<dbReference type="InterPro" id="IPR051695">
    <property type="entry name" value="Phosphoglycerate_Mutase"/>
</dbReference>
<evidence type="ECO:0000256" key="4">
    <source>
        <dbReference type="SAM" id="Phobius"/>
    </source>
</evidence>
<accession>A0A859FCM3</accession>
<keyword evidence="4" id="KW-0472">Membrane</keyword>
<dbReference type="PANTHER" id="PTHR46517">
    <property type="entry name" value="FRUCTOSE-2,6-BISPHOSPHATASE TIGAR"/>
    <property type="match status" value="1"/>
</dbReference>
<dbReference type="Pfam" id="PF00300">
    <property type="entry name" value="His_Phos_1"/>
    <property type="match status" value="1"/>
</dbReference>
<gene>
    <name evidence="5" type="ORF">FLK61_27955</name>
</gene>
<feature type="binding site" evidence="3">
    <location>
        <begin position="22"/>
        <end position="29"/>
    </location>
    <ligand>
        <name>substrate</name>
    </ligand>
</feature>
<sequence>MIIINVLEADRGEYMMIIYFVRHGESEGNKKAMIQGQSEYPLTQTGENQAKQVAQALHDVGASTIYTSDLARAKNTAKPIAALQGKKAVESTLLREVFLGPLENRTREDILTSYPHINQIVTSGVEGTETIEALTERCHTQLKKWKKYHASETIIAVSHGGFISIFLMYLFAKENWHTLHRPFRIGNTGITRVRIEGDNVYFDYVNNTSHLAN</sequence>
<evidence type="ECO:0000313" key="5">
    <source>
        <dbReference type="EMBL" id="QKS70588.1"/>
    </source>
</evidence>
<evidence type="ECO:0000256" key="1">
    <source>
        <dbReference type="ARBA" id="ARBA00022801"/>
    </source>
</evidence>
<dbReference type="SMART" id="SM00855">
    <property type="entry name" value="PGAM"/>
    <property type="match status" value="1"/>
</dbReference>
<dbReference type="InterPro" id="IPR013078">
    <property type="entry name" value="His_Pase_superF_clade-1"/>
</dbReference>
<dbReference type="AlphaFoldDB" id="A0A859FCM3"/>
<name>A0A859FCM3_9BACI</name>
<dbReference type="SUPFAM" id="SSF53254">
    <property type="entry name" value="Phosphoglycerate mutase-like"/>
    <property type="match status" value="1"/>
</dbReference>
<feature type="active site" description="Tele-phosphohistidine intermediate" evidence="2">
    <location>
        <position position="23"/>
    </location>
</feature>
<dbReference type="KEGG" id="psua:FLK61_27955"/>
<keyword evidence="6" id="KW-1185">Reference proteome</keyword>
<dbReference type="PANTHER" id="PTHR46517:SF1">
    <property type="entry name" value="FRUCTOSE-2,6-BISPHOSPHATASE TIGAR"/>
    <property type="match status" value="1"/>
</dbReference>
<organism evidence="5 6">
    <name type="scientific">Paenalkalicoccus suaedae</name>
    <dbReference type="NCBI Taxonomy" id="2592382"/>
    <lineage>
        <taxon>Bacteria</taxon>
        <taxon>Bacillati</taxon>
        <taxon>Bacillota</taxon>
        <taxon>Bacilli</taxon>
        <taxon>Bacillales</taxon>
        <taxon>Bacillaceae</taxon>
        <taxon>Paenalkalicoccus</taxon>
    </lineage>
</organism>
<evidence type="ECO:0000256" key="2">
    <source>
        <dbReference type="PIRSR" id="PIRSR613078-1"/>
    </source>
</evidence>
<dbReference type="GO" id="GO:0045820">
    <property type="term" value="P:negative regulation of glycolytic process"/>
    <property type="evidence" value="ECO:0007669"/>
    <property type="project" value="TreeGrafter"/>
</dbReference>
<feature type="binding site" evidence="3">
    <location>
        <position position="72"/>
    </location>
    <ligand>
        <name>substrate</name>
    </ligand>
</feature>
<proteinExistence type="predicted"/>
<reference evidence="6" key="1">
    <citation type="submission" date="2019-07" db="EMBL/GenBank/DDBJ databases">
        <title>Bacillus alkalisoli sp. nov. isolated from saline soil.</title>
        <authorList>
            <person name="Sun J.-Q."/>
            <person name="Xu L."/>
        </authorList>
    </citation>
    <scope>NUCLEOTIDE SEQUENCE [LARGE SCALE GENOMIC DNA]</scope>
    <source>
        <strain evidence="6">M4U3P1</strain>
    </source>
</reference>
<keyword evidence="4" id="KW-1133">Transmembrane helix</keyword>
<feature type="transmembrane region" description="Helical" evidence="4">
    <location>
        <begin position="153"/>
        <end position="172"/>
    </location>
</feature>
<dbReference type="EMBL" id="CP041372">
    <property type="protein sequence ID" value="QKS70588.1"/>
    <property type="molecule type" value="Genomic_DNA"/>
</dbReference>
<dbReference type="GO" id="GO:0043456">
    <property type="term" value="P:regulation of pentose-phosphate shunt"/>
    <property type="evidence" value="ECO:0007669"/>
    <property type="project" value="TreeGrafter"/>
</dbReference>
<evidence type="ECO:0000313" key="6">
    <source>
        <dbReference type="Proteomes" id="UP000318138"/>
    </source>
</evidence>
<keyword evidence="4" id="KW-0812">Transmembrane</keyword>